<dbReference type="EMBL" id="CP048000">
    <property type="protein sequence ID" value="QHQ61372.1"/>
    <property type="molecule type" value="Genomic_DNA"/>
</dbReference>
<reference evidence="1 2" key="1">
    <citation type="submission" date="2020-01" db="EMBL/GenBank/DDBJ databases">
        <title>Genome analysis of Anaerocolumna sp. CBA3638.</title>
        <authorList>
            <person name="Kim J."/>
            <person name="Roh S.W."/>
        </authorList>
    </citation>
    <scope>NUCLEOTIDE SEQUENCE [LARGE SCALE GENOMIC DNA]</scope>
    <source>
        <strain evidence="1 2">CBA3638</strain>
    </source>
</reference>
<dbReference type="RefSeq" id="WP_161838197.1">
    <property type="nucleotide sequence ID" value="NZ_CP048000.1"/>
</dbReference>
<accession>A0A6P1TMJ5</accession>
<dbReference type="KEGG" id="anr:Ana3638_11800"/>
<organism evidence="1 2">
    <name type="scientific">Anaerocolumna sedimenticola</name>
    <dbReference type="NCBI Taxonomy" id="2696063"/>
    <lineage>
        <taxon>Bacteria</taxon>
        <taxon>Bacillati</taxon>
        <taxon>Bacillota</taxon>
        <taxon>Clostridia</taxon>
        <taxon>Lachnospirales</taxon>
        <taxon>Lachnospiraceae</taxon>
        <taxon>Anaerocolumna</taxon>
    </lineage>
</organism>
<protein>
    <submittedName>
        <fullName evidence="1">Uncharacterized protein</fullName>
    </submittedName>
</protein>
<gene>
    <name evidence="1" type="ORF">Ana3638_11800</name>
</gene>
<name>A0A6P1TMJ5_9FIRM</name>
<keyword evidence="2" id="KW-1185">Reference proteome</keyword>
<proteinExistence type="predicted"/>
<dbReference type="Proteomes" id="UP000464314">
    <property type="component" value="Chromosome"/>
</dbReference>
<sequence length="103" mass="12280">MNDVKSTFSNTYKLYKDNLNNSLFWAIIGNIKSETPAKVVQITTDTYNFYAKWDKAKEQEEFDWGQMRTESIELTHKYNDSDLCRKVLAELMNIIEQEFKPRR</sequence>
<dbReference type="AlphaFoldDB" id="A0A6P1TMJ5"/>
<evidence type="ECO:0000313" key="1">
    <source>
        <dbReference type="EMBL" id="QHQ61372.1"/>
    </source>
</evidence>
<evidence type="ECO:0000313" key="2">
    <source>
        <dbReference type="Proteomes" id="UP000464314"/>
    </source>
</evidence>